<evidence type="ECO:0000256" key="1">
    <source>
        <dbReference type="SAM" id="MobiDB-lite"/>
    </source>
</evidence>
<gene>
    <name evidence="2" type="ORF">VNO80_14856</name>
</gene>
<reference evidence="2 3" key="1">
    <citation type="submission" date="2024-01" db="EMBL/GenBank/DDBJ databases">
        <title>The genomes of 5 underutilized Papilionoideae crops provide insights into root nodulation and disease resistanc.</title>
        <authorList>
            <person name="Jiang F."/>
        </authorList>
    </citation>
    <scope>NUCLEOTIDE SEQUENCE [LARGE SCALE GENOMIC DNA]</scope>
    <source>
        <strain evidence="2">JINMINGXINNONG_FW02</strain>
        <tissue evidence="2">Leaves</tissue>
    </source>
</reference>
<keyword evidence="3" id="KW-1185">Reference proteome</keyword>
<dbReference type="EMBL" id="JAYMYR010000006">
    <property type="protein sequence ID" value="KAK7355596.1"/>
    <property type="molecule type" value="Genomic_DNA"/>
</dbReference>
<accession>A0AAN9R1S7</accession>
<proteinExistence type="predicted"/>
<feature type="compositionally biased region" description="Acidic residues" evidence="1">
    <location>
        <begin position="49"/>
        <end position="63"/>
    </location>
</feature>
<name>A0AAN9R1S7_PHACN</name>
<evidence type="ECO:0000313" key="3">
    <source>
        <dbReference type="Proteomes" id="UP001374584"/>
    </source>
</evidence>
<organism evidence="2 3">
    <name type="scientific">Phaseolus coccineus</name>
    <name type="common">Scarlet runner bean</name>
    <name type="synonym">Phaseolus multiflorus</name>
    <dbReference type="NCBI Taxonomy" id="3886"/>
    <lineage>
        <taxon>Eukaryota</taxon>
        <taxon>Viridiplantae</taxon>
        <taxon>Streptophyta</taxon>
        <taxon>Embryophyta</taxon>
        <taxon>Tracheophyta</taxon>
        <taxon>Spermatophyta</taxon>
        <taxon>Magnoliopsida</taxon>
        <taxon>eudicotyledons</taxon>
        <taxon>Gunneridae</taxon>
        <taxon>Pentapetalae</taxon>
        <taxon>rosids</taxon>
        <taxon>fabids</taxon>
        <taxon>Fabales</taxon>
        <taxon>Fabaceae</taxon>
        <taxon>Papilionoideae</taxon>
        <taxon>50 kb inversion clade</taxon>
        <taxon>NPAAA clade</taxon>
        <taxon>indigoferoid/millettioid clade</taxon>
        <taxon>Phaseoleae</taxon>
        <taxon>Phaseolus</taxon>
    </lineage>
</organism>
<dbReference type="Proteomes" id="UP001374584">
    <property type="component" value="Unassembled WGS sequence"/>
</dbReference>
<sequence length="101" mass="10979">MGGVCVAVNELATVNEHVVGEEPATGADQVGSTDDGSEGSEMATGTQERDEEDTSESETNDEGSFDKVIQSEMTPKMKNQKRKEEMMNTKRTSSILKFCKI</sequence>
<dbReference type="AlphaFoldDB" id="A0AAN9R1S7"/>
<evidence type="ECO:0000313" key="2">
    <source>
        <dbReference type="EMBL" id="KAK7355596.1"/>
    </source>
</evidence>
<feature type="region of interest" description="Disordered" evidence="1">
    <location>
        <begin position="17"/>
        <end position="93"/>
    </location>
</feature>
<protein>
    <submittedName>
        <fullName evidence="2">Uncharacterized protein</fullName>
    </submittedName>
</protein>
<comment type="caution">
    <text evidence="2">The sequence shown here is derived from an EMBL/GenBank/DDBJ whole genome shotgun (WGS) entry which is preliminary data.</text>
</comment>